<name>A0A060R725_9BACT</name>
<keyword evidence="3" id="KW-1185">Reference proteome</keyword>
<dbReference type="Gene3D" id="2.40.160.60">
    <property type="entry name" value="Outer membrane protein transport protein (OMPP1/FadL/TodX)"/>
    <property type="match status" value="1"/>
</dbReference>
<dbReference type="EMBL" id="HG934468">
    <property type="protein sequence ID" value="CDN30935.1"/>
    <property type="molecule type" value="Genomic_DNA"/>
</dbReference>
<sequence length="534" mass="59400">MKKFILSLFAASFVGVAWAQSTAELLGFSQHNFTFATARSAAMGGAFTSLGADAVSMNLNPAGLAMYRRSEIIITPYLNLGNTSNSYAVPLSSKLQNSPSNNEKYNKFGLGNIAGVYANGNYTIGFGFSRVADFYSNSLSTGFDEGLSITDMFAAQLAGIDKKNIGVPPGDIYRAFYDYPPVLWGAILGYQTGGVIPADGNATQYYSLLYGGDKVAPYLLSKKSGAIDEFTLSGAYNFEDKIYFGATMGFQDIRYSRWDNYQEYGEKGNKGDLDMVDYNRRLATTGSGFNFKVGVTARPVSWMRIGVSYHSPTWMSLRESYYEDMTTFNRLDNGKSYYSDTPEFLNDYNAYTPSRLLSGVSISLSNRLILSFDYHRCWYGNMGFSKSFKEYAYRPTVLSDAVDNYANIQANMDKRNGNINLNGIISNNYEATNTFSLGLEAQVLPGFFARAGALVQDSPYKNKNLKDYGRIEQGSFGIGWRNSNFNIDIAWLNSTTKQLPYQYFNLNKDNISSAGWNSATHTTDRIMMTFGLRF</sequence>
<dbReference type="Proteomes" id="UP000027616">
    <property type="component" value="Chromosome I"/>
</dbReference>
<proteinExistence type="predicted"/>
<dbReference type="AlphaFoldDB" id="A0A060R725"/>
<keyword evidence="1" id="KW-0732">Signal</keyword>
<organism evidence="2 3">
    <name type="scientific">Mucinivorans hirudinis</name>
    <dbReference type="NCBI Taxonomy" id="1433126"/>
    <lineage>
        <taxon>Bacteria</taxon>
        <taxon>Pseudomonadati</taxon>
        <taxon>Bacteroidota</taxon>
        <taxon>Bacteroidia</taxon>
        <taxon>Bacteroidales</taxon>
        <taxon>Rikenellaceae</taxon>
        <taxon>Mucinivorans</taxon>
    </lineage>
</organism>
<dbReference type="STRING" id="1433126.BN938_0834"/>
<dbReference type="eggNOG" id="COG2067">
    <property type="taxonomic scope" value="Bacteria"/>
</dbReference>
<dbReference type="OrthoDB" id="9765571at2"/>
<feature type="chain" id="PRO_5001585704" evidence="1">
    <location>
        <begin position="20"/>
        <end position="534"/>
    </location>
</feature>
<dbReference type="KEGG" id="rbc:BN938_0834"/>
<evidence type="ECO:0000313" key="2">
    <source>
        <dbReference type="EMBL" id="CDN30935.1"/>
    </source>
</evidence>
<dbReference type="SUPFAM" id="SSF56935">
    <property type="entry name" value="Porins"/>
    <property type="match status" value="1"/>
</dbReference>
<gene>
    <name evidence="2" type="ORF">BN938_0834</name>
</gene>
<accession>A0A060R725</accession>
<reference evidence="2 3" key="1">
    <citation type="journal article" date="2015" name="Genome Announc.">
        <title>Complete Genome Sequence of the Novel Leech Symbiont Mucinivorans hirudinis M3T.</title>
        <authorList>
            <person name="Nelson M.C."/>
            <person name="Bomar L."/>
            <person name="Graf J."/>
        </authorList>
    </citation>
    <scope>NUCLEOTIDE SEQUENCE [LARGE SCALE GENOMIC DNA]</scope>
    <source>
        <strain evidence="3">M3</strain>
    </source>
</reference>
<evidence type="ECO:0000256" key="1">
    <source>
        <dbReference type="SAM" id="SignalP"/>
    </source>
</evidence>
<evidence type="ECO:0000313" key="3">
    <source>
        <dbReference type="Proteomes" id="UP000027616"/>
    </source>
</evidence>
<keyword evidence="2" id="KW-0675">Receptor</keyword>
<protein>
    <submittedName>
        <fullName evidence="2">Putative hemin receptor</fullName>
    </submittedName>
</protein>
<dbReference type="HOGENOM" id="CLU_034649_0_0_10"/>
<feature type="signal peptide" evidence="1">
    <location>
        <begin position="1"/>
        <end position="19"/>
    </location>
</feature>